<dbReference type="RefSeq" id="WP_107008780.1">
    <property type="nucleotide sequence ID" value="NZ_JBHRSF010000157.1"/>
</dbReference>
<dbReference type="SUPFAM" id="SSF54909">
    <property type="entry name" value="Dimeric alpha+beta barrel"/>
    <property type="match status" value="1"/>
</dbReference>
<evidence type="ECO:0000313" key="3">
    <source>
        <dbReference type="EMBL" id="MFC2997739.1"/>
    </source>
</evidence>
<dbReference type="PANTHER" id="PTHR21017">
    <property type="entry name" value="NIPSNAP-RELATED"/>
    <property type="match status" value="1"/>
</dbReference>
<proteinExistence type="inferred from homology"/>
<dbReference type="EMBL" id="JBHRSF010000157">
    <property type="protein sequence ID" value="MFC2997739.1"/>
    <property type="molecule type" value="Genomic_DNA"/>
</dbReference>
<feature type="domain" description="NIPSNAP" evidence="2">
    <location>
        <begin position="9"/>
        <end position="103"/>
    </location>
</feature>
<sequence>MFHKAIVDHRIYTITPRMLPKFLALFDNLAMPVLKKHLGQPLGFYVTTIGSLNQVVHLWGYDSLDDYEKRSLARDTDPDFQVYLQQTEGLVQSQTNQLVRPVHLKSFTS</sequence>
<reference evidence="6" key="3">
    <citation type="journal article" date="2019" name="Int. J. Syst. Evol. Microbiol.">
        <title>The Global Catalogue of Microorganisms (GCM) 10K type strain sequencing project: providing services to taxonomists for standard genome sequencing and annotation.</title>
        <authorList>
            <consortium name="The Broad Institute Genomics Platform"/>
            <consortium name="The Broad Institute Genome Sequencing Center for Infectious Disease"/>
            <person name="Wu L."/>
            <person name="Ma J."/>
        </authorList>
    </citation>
    <scope>NUCLEOTIDE SEQUENCE [LARGE SCALE GENOMIC DNA]</scope>
    <source>
        <strain evidence="6">KCTC 62575</strain>
    </source>
</reference>
<evidence type="ECO:0000313" key="4">
    <source>
        <dbReference type="EMBL" id="RFC83053.1"/>
    </source>
</evidence>
<dbReference type="EMBL" id="PYIX02000022">
    <property type="protein sequence ID" value="RFC83053.1"/>
    <property type="molecule type" value="Genomic_DNA"/>
</dbReference>
<evidence type="ECO:0000313" key="6">
    <source>
        <dbReference type="Proteomes" id="UP001595455"/>
    </source>
</evidence>
<dbReference type="OrthoDB" id="6182832at2"/>
<evidence type="ECO:0000256" key="1">
    <source>
        <dbReference type="ARBA" id="ARBA00005291"/>
    </source>
</evidence>
<keyword evidence="6" id="KW-1185">Reference proteome</keyword>
<comment type="caution">
    <text evidence="4">The sequence shown here is derived from an EMBL/GenBank/DDBJ whole genome shotgun (WGS) entry which is preliminary data.</text>
</comment>
<organism evidence="4 5">
    <name type="scientific">Acinetobacter sichuanensis</name>
    <dbReference type="NCBI Taxonomy" id="2136183"/>
    <lineage>
        <taxon>Bacteria</taxon>
        <taxon>Pseudomonadati</taxon>
        <taxon>Pseudomonadota</taxon>
        <taxon>Gammaproteobacteria</taxon>
        <taxon>Moraxellales</taxon>
        <taxon>Moraxellaceae</taxon>
        <taxon>Acinetobacter</taxon>
    </lineage>
</organism>
<dbReference type="AlphaFoldDB" id="A0A371YNL6"/>
<dbReference type="Proteomes" id="UP001595455">
    <property type="component" value="Unassembled WGS sequence"/>
</dbReference>
<dbReference type="InterPro" id="IPR012577">
    <property type="entry name" value="NIPSNAP"/>
</dbReference>
<reference evidence="3" key="4">
    <citation type="submission" date="2024-09" db="EMBL/GenBank/DDBJ databases">
        <authorList>
            <person name="Sun Q."/>
            <person name="Mori K."/>
        </authorList>
    </citation>
    <scope>NUCLEOTIDE SEQUENCE</scope>
    <source>
        <strain evidence="3">KCTC 62575</strain>
    </source>
</reference>
<gene>
    <name evidence="3" type="ORF">ACFODO_21315</name>
    <name evidence="4" type="ORF">C9E89_013045</name>
</gene>
<reference evidence="4 5" key="2">
    <citation type="submission" date="2018-08" db="EMBL/GenBank/DDBJ databases">
        <title>The draft genome of Acinetobacter sichuanensis strain WCHAc060041.</title>
        <authorList>
            <person name="Qin J."/>
            <person name="Feng Y."/>
            <person name="Zong Z."/>
        </authorList>
    </citation>
    <scope>NUCLEOTIDE SEQUENCE [LARGE SCALE GENOMIC DNA]</scope>
    <source>
        <strain evidence="4 5">WCHAc060041</strain>
    </source>
</reference>
<dbReference type="Gene3D" id="3.30.70.100">
    <property type="match status" value="1"/>
</dbReference>
<evidence type="ECO:0000259" key="2">
    <source>
        <dbReference type="Pfam" id="PF07978"/>
    </source>
</evidence>
<dbReference type="Proteomes" id="UP000240957">
    <property type="component" value="Unassembled WGS sequence"/>
</dbReference>
<dbReference type="PANTHER" id="PTHR21017:SF17">
    <property type="entry name" value="PROTEIN NIPSNAP"/>
    <property type="match status" value="1"/>
</dbReference>
<accession>A0A371YNL6</accession>
<evidence type="ECO:0000313" key="5">
    <source>
        <dbReference type="Proteomes" id="UP000240957"/>
    </source>
</evidence>
<protein>
    <submittedName>
        <fullName evidence="4">NIPSNAP family protein</fullName>
    </submittedName>
</protein>
<comment type="similarity">
    <text evidence="1">Belongs to the NipSnap family.</text>
</comment>
<reference evidence="3" key="1">
    <citation type="journal article" date="2014" name="Int. J. Syst. Evol. Microbiol.">
        <title>Complete genome of a new Firmicutes species belonging to the dominant human colonic microbiota ('Ruminococcus bicirculans') reveals two chromosomes and a selective capacity to utilize plant glucans.</title>
        <authorList>
            <consortium name="NISC Comparative Sequencing Program"/>
            <person name="Wegmann U."/>
            <person name="Louis P."/>
            <person name="Goesmann A."/>
            <person name="Henrissat B."/>
            <person name="Duncan S.H."/>
            <person name="Flint H.J."/>
        </authorList>
    </citation>
    <scope>NUCLEOTIDE SEQUENCE</scope>
    <source>
        <strain evidence="3">KCTC 62575</strain>
    </source>
</reference>
<dbReference type="InterPro" id="IPR011008">
    <property type="entry name" value="Dimeric_a/b-barrel"/>
</dbReference>
<dbReference type="InterPro" id="IPR051557">
    <property type="entry name" value="NipSnap_domain"/>
</dbReference>
<name>A0A371YNL6_9GAMM</name>
<dbReference type="Pfam" id="PF07978">
    <property type="entry name" value="NIPSNAP"/>
    <property type="match status" value="1"/>
</dbReference>